<dbReference type="KEGG" id="gms:SOIL9_26000"/>
<reference evidence="1 2" key="1">
    <citation type="submission" date="2019-05" db="EMBL/GenBank/DDBJ databases">
        <authorList>
            <consortium name="Science for Life Laboratories"/>
        </authorList>
    </citation>
    <scope>NUCLEOTIDE SEQUENCE [LARGE SCALE GENOMIC DNA]</scope>
    <source>
        <strain evidence="1">Soil9</strain>
    </source>
</reference>
<protein>
    <submittedName>
        <fullName evidence="1">Uncharacterized protein</fullName>
    </submittedName>
</protein>
<evidence type="ECO:0000313" key="1">
    <source>
        <dbReference type="EMBL" id="VTR95114.1"/>
    </source>
</evidence>
<gene>
    <name evidence="1" type="ORF">SOIL9_26000</name>
</gene>
<keyword evidence="2" id="KW-1185">Reference proteome</keyword>
<evidence type="ECO:0000313" key="2">
    <source>
        <dbReference type="Proteomes" id="UP000464178"/>
    </source>
</evidence>
<name>A0A6P2D4V8_9BACT</name>
<dbReference type="AlphaFoldDB" id="A0A6P2D4V8"/>
<organism evidence="1 2">
    <name type="scientific">Gemmata massiliana</name>
    <dbReference type="NCBI Taxonomy" id="1210884"/>
    <lineage>
        <taxon>Bacteria</taxon>
        <taxon>Pseudomonadati</taxon>
        <taxon>Planctomycetota</taxon>
        <taxon>Planctomycetia</taxon>
        <taxon>Gemmatales</taxon>
        <taxon>Gemmataceae</taxon>
        <taxon>Gemmata</taxon>
    </lineage>
</organism>
<accession>A0A6P2D4V8</accession>
<dbReference type="EMBL" id="LR593886">
    <property type="protein sequence ID" value="VTR95114.1"/>
    <property type="molecule type" value="Genomic_DNA"/>
</dbReference>
<sequence>MPGTKLPLLPVPPGLGPALGYPGNARYVVFYLDADLDDVMYNDGVRAGTGSTWVFQGYRRHPAVEPLLRDFDLTSAQSDLCLVFDLEGTRASIASATEAAEFLRRHRQPLPPAPPMTEPLRSLAEQLQEGFEEVKVDHNAVAKAMAEQRGRVGRLMSWLDQCPTPPRRGHTP</sequence>
<dbReference type="Proteomes" id="UP000464178">
    <property type="component" value="Chromosome"/>
</dbReference>
<proteinExistence type="predicted"/>